<feature type="transmembrane region" description="Helical" evidence="7">
    <location>
        <begin position="317"/>
        <end position="334"/>
    </location>
</feature>
<dbReference type="RefSeq" id="WP_035183580.1">
    <property type="nucleotide sequence ID" value="NZ_CP010525.1"/>
</dbReference>
<dbReference type="EMBL" id="CP010525">
    <property type="protein sequence ID" value="AJO21495.1"/>
    <property type="molecule type" value="Genomic_DNA"/>
</dbReference>
<dbReference type="GO" id="GO:0005886">
    <property type="term" value="C:plasma membrane"/>
    <property type="evidence" value="ECO:0007669"/>
    <property type="project" value="UniProtKB-SubCell"/>
</dbReference>
<keyword evidence="6 7" id="KW-0472">Membrane</keyword>
<dbReference type="Pfam" id="PF07690">
    <property type="entry name" value="MFS_1"/>
    <property type="match status" value="1"/>
</dbReference>
<evidence type="ECO:0000256" key="7">
    <source>
        <dbReference type="SAM" id="Phobius"/>
    </source>
</evidence>
<feature type="domain" description="Major facilitator superfamily (MFS) profile" evidence="8">
    <location>
        <begin position="22"/>
        <end position="429"/>
    </location>
</feature>
<evidence type="ECO:0000256" key="4">
    <source>
        <dbReference type="ARBA" id="ARBA00022692"/>
    </source>
</evidence>
<feature type="transmembrane region" description="Helical" evidence="7">
    <location>
        <begin position="284"/>
        <end position="305"/>
    </location>
</feature>
<keyword evidence="4 7" id="KW-0812">Transmembrane</keyword>
<evidence type="ECO:0000256" key="1">
    <source>
        <dbReference type="ARBA" id="ARBA00004651"/>
    </source>
</evidence>
<name>A0AAN0WA71_HEYCO</name>
<feature type="transmembrane region" description="Helical" evidence="7">
    <location>
        <begin position="20"/>
        <end position="36"/>
    </location>
</feature>
<dbReference type="PANTHER" id="PTHR11662:SF399">
    <property type="entry name" value="FI19708P1-RELATED"/>
    <property type="match status" value="1"/>
</dbReference>
<evidence type="ECO:0000256" key="6">
    <source>
        <dbReference type="ARBA" id="ARBA00023136"/>
    </source>
</evidence>
<feature type="transmembrane region" description="Helical" evidence="7">
    <location>
        <begin position="56"/>
        <end position="76"/>
    </location>
</feature>
<dbReference type="InterPro" id="IPR036259">
    <property type="entry name" value="MFS_trans_sf"/>
</dbReference>
<keyword evidence="3" id="KW-1003">Cell membrane</keyword>
<reference evidence="10" key="1">
    <citation type="submission" date="2015-01" db="EMBL/GenBank/DDBJ databases">
        <title>Comparative genome analysis of Bacillus coagulans HM-08, Clostridium butyricum HM-68, Bacillus subtilis HM-66 and Bacillus paralicheniformis BL-09.</title>
        <authorList>
            <person name="Zhang H."/>
        </authorList>
    </citation>
    <scope>NUCLEOTIDE SEQUENCE [LARGE SCALE GENOMIC DNA]</scope>
    <source>
        <strain evidence="10">HM-08</strain>
    </source>
</reference>
<evidence type="ECO:0000313" key="10">
    <source>
        <dbReference type="Proteomes" id="UP000032024"/>
    </source>
</evidence>
<organism evidence="9 10">
    <name type="scientific">Heyndrickxia coagulans</name>
    <name type="common">Weizmannia coagulans</name>
    <dbReference type="NCBI Taxonomy" id="1398"/>
    <lineage>
        <taxon>Bacteria</taxon>
        <taxon>Bacillati</taxon>
        <taxon>Bacillota</taxon>
        <taxon>Bacilli</taxon>
        <taxon>Bacillales</taxon>
        <taxon>Bacillaceae</taxon>
        <taxon>Heyndrickxia</taxon>
    </lineage>
</organism>
<sequence>MELRNAVPVKKARKKTKARYIILFVLFLSTALNYLDRTNISVAAPLMKGDLHLNPVALGLVFSAFGWTYAIMQIPGGWLLDKFGPRRLYGVALGVWSAFTFFQAFAKGFTSLFGLRLGLGLSEAPAFPTNNRLVSTWFPKQERAFATGFYTAGEYVGLAFLTPVLAWIVSDFSWQAIFIVTGVLGFLFIPIWFKFVHEPKDSPYVNEEELDYIAKGDGITENTEEKKKLTWSQISILFKKRTLWGIYIGQFGVTTTLWFFLTWFPTYLVNEKHMTIIHAGFYAMVPYIAAFCGVLFGGALSDWFIRRGFSTSFSRKTPVIIGLLLACTIVLANYTSSIGLVITIMSVAFFAQGMSGISWTLIGDVAPKELMGLAGGIFNFAGNLSGIVTPIVIGMIIGESQHFGGALIFVSAVALIGALSYLFLIGKVERIEIES</sequence>
<comment type="subcellular location">
    <subcellularLocation>
        <location evidence="1">Cell membrane</location>
        <topology evidence="1">Multi-pass membrane protein</topology>
    </subcellularLocation>
</comment>
<dbReference type="SUPFAM" id="SSF103473">
    <property type="entry name" value="MFS general substrate transporter"/>
    <property type="match status" value="1"/>
</dbReference>
<dbReference type="NCBIfam" id="TIGR00893">
    <property type="entry name" value="2A0114"/>
    <property type="match status" value="1"/>
</dbReference>
<keyword evidence="10" id="KW-1185">Reference proteome</keyword>
<protein>
    <recommendedName>
        <fullName evidence="8">Major facilitator superfamily (MFS) profile domain-containing protein</fullName>
    </recommendedName>
</protein>
<dbReference type="InterPro" id="IPR050382">
    <property type="entry name" value="MFS_Na/Anion_cotransporter"/>
</dbReference>
<feature type="transmembrane region" description="Helical" evidence="7">
    <location>
        <begin position="243"/>
        <end position="264"/>
    </location>
</feature>
<dbReference type="Gene3D" id="1.20.1250.20">
    <property type="entry name" value="MFS general substrate transporter like domains"/>
    <property type="match status" value="2"/>
</dbReference>
<keyword evidence="2" id="KW-0813">Transport</keyword>
<dbReference type="CDD" id="cd17319">
    <property type="entry name" value="MFS_ExuT_GudP_like"/>
    <property type="match status" value="1"/>
</dbReference>
<keyword evidence="5 7" id="KW-1133">Transmembrane helix</keyword>
<evidence type="ECO:0000256" key="3">
    <source>
        <dbReference type="ARBA" id="ARBA00022475"/>
    </source>
</evidence>
<evidence type="ECO:0000259" key="8">
    <source>
        <dbReference type="PROSITE" id="PS50850"/>
    </source>
</evidence>
<dbReference type="PIRSF" id="PIRSF002808">
    <property type="entry name" value="Hexose_phosphate_transp"/>
    <property type="match status" value="1"/>
</dbReference>
<dbReference type="InterPro" id="IPR020846">
    <property type="entry name" value="MFS_dom"/>
</dbReference>
<feature type="transmembrane region" description="Helical" evidence="7">
    <location>
        <begin position="172"/>
        <end position="193"/>
    </location>
</feature>
<feature type="transmembrane region" description="Helical" evidence="7">
    <location>
        <begin position="340"/>
        <end position="361"/>
    </location>
</feature>
<feature type="transmembrane region" description="Helical" evidence="7">
    <location>
        <begin position="403"/>
        <end position="425"/>
    </location>
</feature>
<dbReference type="GO" id="GO:0022857">
    <property type="term" value="F:transmembrane transporter activity"/>
    <property type="evidence" value="ECO:0007669"/>
    <property type="project" value="InterPro"/>
</dbReference>
<accession>A0AAN0WA71</accession>
<proteinExistence type="predicted"/>
<dbReference type="PROSITE" id="PS50850">
    <property type="entry name" value="MFS"/>
    <property type="match status" value="1"/>
</dbReference>
<dbReference type="InterPro" id="IPR011701">
    <property type="entry name" value="MFS"/>
</dbReference>
<dbReference type="AlphaFoldDB" id="A0AAN0WA71"/>
<evidence type="ECO:0000256" key="5">
    <source>
        <dbReference type="ARBA" id="ARBA00022989"/>
    </source>
</evidence>
<feature type="transmembrane region" description="Helical" evidence="7">
    <location>
        <begin position="373"/>
        <end position="397"/>
    </location>
</feature>
<evidence type="ECO:0000313" key="9">
    <source>
        <dbReference type="EMBL" id="AJO21495.1"/>
    </source>
</evidence>
<evidence type="ECO:0000256" key="2">
    <source>
        <dbReference type="ARBA" id="ARBA00022448"/>
    </source>
</evidence>
<dbReference type="InterPro" id="IPR000849">
    <property type="entry name" value="Sugar_P_transporter"/>
</dbReference>
<dbReference type="PANTHER" id="PTHR11662">
    <property type="entry name" value="SOLUTE CARRIER FAMILY 17"/>
    <property type="match status" value="1"/>
</dbReference>
<dbReference type="Proteomes" id="UP000032024">
    <property type="component" value="Chromosome"/>
</dbReference>
<gene>
    <name evidence="9" type="ORF">SB48_HM08orf01071</name>
</gene>